<accession>A0A8S0WF89</accession>
<dbReference type="GO" id="GO:0008705">
    <property type="term" value="F:methionine synthase activity"/>
    <property type="evidence" value="ECO:0007669"/>
    <property type="project" value="UniProtKB-EC"/>
</dbReference>
<evidence type="ECO:0000313" key="3">
    <source>
        <dbReference type="Proteomes" id="UP001071230"/>
    </source>
</evidence>
<evidence type="ECO:0000313" key="2">
    <source>
        <dbReference type="EMBL" id="CEJ08630.1"/>
    </source>
</evidence>
<dbReference type="Gene3D" id="3.40.109.40">
    <property type="match status" value="1"/>
</dbReference>
<keyword evidence="1" id="KW-0489">Methyltransferase</keyword>
<dbReference type="Proteomes" id="UP001071230">
    <property type="component" value="Unassembled WGS sequence"/>
</dbReference>
<dbReference type="Proteomes" id="UP000836597">
    <property type="component" value="Chromosome"/>
</dbReference>
<evidence type="ECO:0000313" key="1">
    <source>
        <dbReference type="EMBL" id="CAA7600782.1"/>
    </source>
</evidence>
<dbReference type="KEGG" id="aacx:DEACI_1435"/>
<keyword evidence="1" id="KW-0808">Transferase</keyword>
<dbReference type="EMBL" id="CDGJ01000085">
    <property type="protein sequence ID" value="CEJ08630.1"/>
    <property type="molecule type" value="Genomic_DNA"/>
</dbReference>
<dbReference type="EMBL" id="LR746496">
    <property type="protein sequence ID" value="CAA7600782.1"/>
    <property type="molecule type" value="Genomic_DNA"/>
</dbReference>
<reference evidence="1" key="2">
    <citation type="submission" date="2020-01" db="EMBL/GenBank/DDBJ databases">
        <authorList>
            <person name="Hornung B."/>
        </authorList>
    </citation>
    <scope>NUCLEOTIDE SEQUENCE</scope>
    <source>
        <strain evidence="1">PacBioINE</strain>
    </source>
</reference>
<dbReference type="GO" id="GO:0032259">
    <property type="term" value="P:methylation"/>
    <property type="evidence" value="ECO:0007669"/>
    <property type="project" value="UniProtKB-KW"/>
</dbReference>
<organism evidence="1">
    <name type="scientific">Acididesulfobacillus acetoxydans</name>
    <dbReference type="NCBI Taxonomy" id="1561005"/>
    <lineage>
        <taxon>Bacteria</taxon>
        <taxon>Bacillati</taxon>
        <taxon>Bacillota</taxon>
        <taxon>Clostridia</taxon>
        <taxon>Eubacteriales</taxon>
        <taxon>Peptococcaceae</taxon>
        <taxon>Acididesulfobacillus</taxon>
    </lineage>
</organism>
<sequence length="240" mass="26356">MTGAVIRNLPLPRIRVEDVLRAEGNDGMRFPRQNILDLYEDVLAETAALLEPKAIWTEIEVEGAAEDALLLRGGFRLGSRLLVKCAGAAEKLLIFVMTVGPKIDEKIAMYQENDDLTRAYVLDSVGSAAIALASSEALGRLEKDYAERGLRTSIPLGPGHSYWKRLEDQKVLFQILQPERIGITLNGSDLMLPRKSVSMVMGAGKQLPEHEEGQKHCDFCALRGNCSMSRVVSGYASPTT</sequence>
<reference evidence="2" key="1">
    <citation type="submission" date="2014-11" db="EMBL/GenBank/DDBJ databases">
        <authorList>
            <person name="Hornung B.V."/>
        </authorList>
    </citation>
    <scope>NUCLEOTIDE SEQUENCE</scope>
    <source>
        <strain evidence="2">INE</strain>
    </source>
</reference>
<keyword evidence="3" id="KW-1185">Reference proteome</keyword>
<proteinExistence type="predicted"/>
<dbReference type="InterPro" id="IPR037010">
    <property type="entry name" value="VitB12-dep_Met_synth_activ_sf"/>
</dbReference>
<gene>
    <name evidence="1" type="ORF">DEACI_1435</name>
    <name evidence="2" type="ORF">DEACI_3109</name>
</gene>
<dbReference type="SUPFAM" id="SSF56507">
    <property type="entry name" value="Methionine synthase activation domain-like"/>
    <property type="match status" value="1"/>
</dbReference>
<dbReference type="RefSeq" id="WP_240984400.1">
    <property type="nucleotide sequence ID" value="NZ_CDGJ01000085.1"/>
</dbReference>
<protein>
    <submittedName>
        <fullName evidence="1 2">Methionine synthase</fullName>
        <ecNumber evidence="1 2">2.1.1.13</ecNumber>
    </submittedName>
</protein>
<name>A0A8S0WF89_9FIRM</name>
<dbReference type="EC" id="2.1.1.13" evidence="1 2"/>
<dbReference type="AlphaFoldDB" id="A0A8S0WF89"/>